<accession>A0A411PMA0</accession>
<dbReference type="Proteomes" id="UP000291106">
    <property type="component" value="Chromosome"/>
</dbReference>
<evidence type="ECO:0000256" key="1">
    <source>
        <dbReference type="SAM" id="Coils"/>
    </source>
</evidence>
<dbReference type="KEGG" id="smai:EXU30_19660"/>
<dbReference type="Pfam" id="PF20027">
    <property type="entry name" value="DUF6435"/>
    <property type="match status" value="1"/>
</dbReference>
<dbReference type="NCBIfam" id="NF033487">
    <property type="entry name" value="Lacal_2735_fam"/>
    <property type="match status" value="1"/>
</dbReference>
<dbReference type="RefSeq" id="WP_130602957.1">
    <property type="nucleotide sequence ID" value="NZ_CP036200.1"/>
</dbReference>
<keyword evidence="3" id="KW-1185">Reference proteome</keyword>
<dbReference type="AlphaFoldDB" id="A0A411PMA0"/>
<evidence type="ECO:0000313" key="3">
    <source>
        <dbReference type="Proteomes" id="UP000291106"/>
    </source>
</evidence>
<proteinExistence type="predicted"/>
<dbReference type="OrthoDB" id="292170at2"/>
<feature type="coiled-coil region" evidence="1">
    <location>
        <begin position="10"/>
        <end position="56"/>
    </location>
</feature>
<keyword evidence="1" id="KW-0175">Coiled coil</keyword>
<protein>
    <submittedName>
        <fullName evidence="2">Lacal_2735 family protein</fullName>
    </submittedName>
</protein>
<dbReference type="EMBL" id="CP036200">
    <property type="protein sequence ID" value="QBF84643.1"/>
    <property type="molecule type" value="Genomic_DNA"/>
</dbReference>
<sequence>MFSFLKPDPVKKLEKQLDLILEQAMNAQRKGDIRQYSQLTLDADNLDKQIQKLKQNKNQQ</sequence>
<organism evidence="2 3">
    <name type="scientific">Shewanella maritima</name>
    <dbReference type="NCBI Taxonomy" id="2520507"/>
    <lineage>
        <taxon>Bacteria</taxon>
        <taxon>Pseudomonadati</taxon>
        <taxon>Pseudomonadota</taxon>
        <taxon>Gammaproteobacteria</taxon>
        <taxon>Alteromonadales</taxon>
        <taxon>Shewanellaceae</taxon>
        <taxon>Shewanella</taxon>
    </lineage>
</organism>
<reference evidence="2 3" key="1">
    <citation type="submission" date="2019-02" db="EMBL/GenBank/DDBJ databases">
        <title>Shewanella sp. D4-2 isolated from Dokdo Island.</title>
        <authorList>
            <person name="Baek K."/>
        </authorList>
    </citation>
    <scope>NUCLEOTIDE SEQUENCE [LARGE SCALE GENOMIC DNA]</scope>
    <source>
        <strain evidence="2 3">D4-2</strain>
    </source>
</reference>
<name>A0A411PMA0_9GAMM</name>
<dbReference type="InterPro" id="IPR045493">
    <property type="entry name" value="DUF6435"/>
</dbReference>
<gene>
    <name evidence="2" type="ORF">EXU30_19660</name>
</gene>
<evidence type="ECO:0000313" key="2">
    <source>
        <dbReference type="EMBL" id="QBF84643.1"/>
    </source>
</evidence>